<evidence type="ECO:0000313" key="6">
    <source>
        <dbReference type="Proteomes" id="UP000182763"/>
    </source>
</evidence>
<dbReference type="Proteomes" id="UP000182763">
    <property type="component" value="Unassembled WGS sequence"/>
</dbReference>
<feature type="domain" description="Amidohydrolase-related" evidence="4">
    <location>
        <begin position="55"/>
        <end position="424"/>
    </location>
</feature>
<dbReference type="NCBIfam" id="NF006055">
    <property type="entry name" value="PRK08203.1"/>
    <property type="match status" value="1"/>
</dbReference>
<accession>A0A1J5GKI7</accession>
<dbReference type="InterPro" id="IPR050287">
    <property type="entry name" value="MTA/SAH_deaminase"/>
</dbReference>
<dbReference type="CDD" id="cd01298">
    <property type="entry name" value="ATZ_TRZ_like"/>
    <property type="match status" value="1"/>
</dbReference>
<keyword evidence="1" id="KW-0479">Metal-binding</keyword>
<name>A0A1J5GKI7_9BACT</name>
<keyword evidence="3" id="KW-0862">Zinc</keyword>
<dbReference type="SUPFAM" id="SSF51338">
    <property type="entry name" value="Composite domain of metallo-dependent hydrolases"/>
    <property type="match status" value="2"/>
</dbReference>
<proteinExistence type="predicted"/>
<evidence type="ECO:0000256" key="2">
    <source>
        <dbReference type="ARBA" id="ARBA00022801"/>
    </source>
</evidence>
<dbReference type="PANTHER" id="PTHR43794:SF11">
    <property type="entry name" value="AMIDOHYDROLASE-RELATED DOMAIN-CONTAINING PROTEIN"/>
    <property type="match status" value="1"/>
</dbReference>
<keyword evidence="2" id="KW-0378">Hydrolase</keyword>
<dbReference type="PANTHER" id="PTHR43794">
    <property type="entry name" value="AMINOHYDROLASE SSNA-RELATED"/>
    <property type="match status" value="1"/>
</dbReference>
<dbReference type="Pfam" id="PF01979">
    <property type="entry name" value="Amidohydro_1"/>
    <property type="match status" value="1"/>
</dbReference>
<dbReference type="SUPFAM" id="SSF51556">
    <property type="entry name" value="Metallo-dependent hydrolases"/>
    <property type="match status" value="1"/>
</dbReference>
<reference evidence="5 6" key="1">
    <citation type="journal article" date="2016" name="Environ. Microbiol.">
        <title>Genomic resolution of a cold subsurface aquifer community provides metabolic insights for novel microbes adapted to high CO concentrations.</title>
        <authorList>
            <person name="Probst A.J."/>
            <person name="Castelle C.J."/>
            <person name="Singh A."/>
            <person name="Brown C.T."/>
            <person name="Anantharaman K."/>
            <person name="Sharon I."/>
            <person name="Hug L.A."/>
            <person name="Burstein D."/>
            <person name="Emerson J.B."/>
            <person name="Thomas B.C."/>
            <person name="Banfield J.F."/>
        </authorList>
    </citation>
    <scope>NUCLEOTIDE SEQUENCE [LARGE SCALE GENOMIC DNA]</scope>
    <source>
        <strain evidence="5">CG2_30_33_13</strain>
    </source>
</reference>
<evidence type="ECO:0000256" key="3">
    <source>
        <dbReference type="ARBA" id="ARBA00022833"/>
    </source>
</evidence>
<gene>
    <name evidence="5" type="ORF">AUK42_04475</name>
</gene>
<dbReference type="FunFam" id="3.20.20.140:FF:000014">
    <property type="entry name" value="5-methylthioadenosine/S-adenosylhomocysteine deaminase"/>
    <property type="match status" value="1"/>
</dbReference>
<sequence length="453" mass="50595">MSSILIKNIKEIVTMDKERNRLKGYSLLIKDNRVDKIAQEIEFTADQVIDGADYFLYPGLINTHHHFYQTLTRNIAQVQNVELFNWLKYLYPIWARLTPEAVYYSSLVAMGELLKTGCTTSVDQFYVFPRSQPKELLDEEFRAAEEIGIRFHGSRGSMSLGEKDGGLPPDSVVQSEEEILSDSQRVIEKFHNSRPFAMQRVVLAPCSPFSVTENLLRESIKLARNYKVRSHTHLAETKDEEKYCQEIFSMRPLDYMKKVGWLGKDIWFAHGVDLTEREIDLLADTGTGIAHCPVSNQKLASGAANIPYMLQKRVPVGLAVDGSASNDSSNMIAELKAAFLMHRLIYGISSMSAEEVLSMATNGGRDVLNQQEIGSLEEGKAADMFLISSKRLGFAGGLSDPVSALVTSGDSQIVDINIVNGKIVVSDGRLVNIDEEKVIEKANQISQKMMEGK</sequence>
<dbReference type="Gene3D" id="3.20.20.140">
    <property type="entry name" value="Metal-dependent hydrolases"/>
    <property type="match status" value="1"/>
</dbReference>
<organism evidence="5 6">
    <name type="scientific">Candidatus Infernicultor aquiphilus</name>
    <dbReference type="NCBI Taxonomy" id="1805029"/>
    <lineage>
        <taxon>Bacteria</taxon>
        <taxon>Pseudomonadati</taxon>
        <taxon>Atribacterota</taxon>
        <taxon>Candidatus Phoenicimicrobiia</taxon>
        <taxon>Candidatus Pheonicimicrobiales</taxon>
        <taxon>Candidatus Phoenicimicrobiaceae</taxon>
        <taxon>Candidatus Infernicultor</taxon>
    </lineage>
</organism>
<dbReference type="InterPro" id="IPR011059">
    <property type="entry name" value="Metal-dep_hydrolase_composite"/>
</dbReference>
<dbReference type="STRING" id="1805029.AUK42_04475"/>
<evidence type="ECO:0000256" key="1">
    <source>
        <dbReference type="ARBA" id="ARBA00022723"/>
    </source>
</evidence>
<dbReference type="InterPro" id="IPR006680">
    <property type="entry name" value="Amidohydro-rel"/>
</dbReference>
<evidence type="ECO:0000313" key="5">
    <source>
        <dbReference type="EMBL" id="OIP70106.1"/>
    </source>
</evidence>
<protein>
    <submittedName>
        <fullName evidence="5">8-oxoguanine deaminase</fullName>
    </submittedName>
</protein>
<dbReference type="EMBL" id="MNYY01000090">
    <property type="protein sequence ID" value="OIP70106.1"/>
    <property type="molecule type" value="Genomic_DNA"/>
</dbReference>
<dbReference type="GO" id="GO:0016814">
    <property type="term" value="F:hydrolase activity, acting on carbon-nitrogen (but not peptide) bonds, in cyclic amidines"/>
    <property type="evidence" value="ECO:0007669"/>
    <property type="project" value="UniProtKB-ARBA"/>
</dbReference>
<dbReference type="GO" id="GO:0019239">
    <property type="term" value="F:deaminase activity"/>
    <property type="evidence" value="ECO:0007669"/>
    <property type="project" value="UniProtKB-ARBA"/>
</dbReference>
<dbReference type="Gene3D" id="2.30.40.10">
    <property type="entry name" value="Urease, subunit C, domain 1"/>
    <property type="match status" value="1"/>
</dbReference>
<dbReference type="AlphaFoldDB" id="A0A1J5GKI7"/>
<evidence type="ECO:0000259" key="4">
    <source>
        <dbReference type="Pfam" id="PF01979"/>
    </source>
</evidence>
<dbReference type="InterPro" id="IPR032466">
    <property type="entry name" value="Metal_Hydrolase"/>
</dbReference>
<comment type="caution">
    <text evidence="5">The sequence shown here is derived from an EMBL/GenBank/DDBJ whole genome shotgun (WGS) entry which is preliminary data.</text>
</comment>
<dbReference type="GO" id="GO:0046872">
    <property type="term" value="F:metal ion binding"/>
    <property type="evidence" value="ECO:0007669"/>
    <property type="project" value="UniProtKB-KW"/>
</dbReference>